<dbReference type="AlphaFoldDB" id="A0A0R3TK99"/>
<protein>
    <submittedName>
        <fullName evidence="5">R3H-assoc domain-containing protein</fullName>
    </submittedName>
</protein>
<feature type="domain" description="R3H-associated N-terminal" evidence="2">
    <location>
        <begin position="39"/>
        <end position="168"/>
    </location>
</feature>
<feature type="compositionally biased region" description="Low complexity" evidence="1">
    <location>
        <begin position="138"/>
        <end position="153"/>
    </location>
</feature>
<evidence type="ECO:0000313" key="5">
    <source>
        <dbReference type="WBParaSite" id="HNAJ_0000758401-mRNA-1"/>
    </source>
</evidence>
<evidence type="ECO:0000313" key="4">
    <source>
        <dbReference type="Proteomes" id="UP000278807"/>
    </source>
</evidence>
<name>A0A0R3TK99_RODNA</name>
<gene>
    <name evidence="3" type="ORF">HNAJ_LOCUS7580</name>
</gene>
<dbReference type="InterPro" id="IPR025952">
    <property type="entry name" value="R3H-assoc_dom"/>
</dbReference>
<dbReference type="EMBL" id="UZAE01012081">
    <property type="protein sequence ID" value="VDO03440.1"/>
    <property type="molecule type" value="Genomic_DNA"/>
</dbReference>
<proteinExistence type="predicted"/>
<dbReference type="Proteomes" id="UP000278807">
    <property type="component" value="Unassembled WGS sequence"/>
</dbReference>
<reference evidence="3 4" key="2">
    <citation type="submission" date="2018-11" db="EMBL/GenBank/DDBJ databases">
        <authorList>
            <consortium name="Pathogen Informatics"/>
        </authorList>
    </citation>
    <scope>NUCLEOTIDE SEQUENCE [LARGE SCALE GENOMIC DNA]</scope>
</reference>
<feature type="compositionally biased region" description="Polar residues" evidence="1">
    <location>
        <begin position="1"/>
        <end position="10"/>
    </location>
</feature>
<organism evidence="5">
    <name type="scientific">Rodentolepis nana</name>
    <name type="common">Dwarf tapeworm</name>
    <name type="synonym">Hymenolepis nana</name>
    <dbReference type="NCBI Taxonomy" id="102285"/>
    <lineage>
        <taxon>Eukaryota</taxon>
        <taxon>Metazoa</taxon>
        <taxon>Spiralia</taxon>
        <taxon>Lophotrochozoa</taxon>
        <taxon>Platyhelminthes</taxon>
        <taxon>Cestoda</taxon>
        <taxon>Eucestoda</taxon>
        <taxon>Cyclophyllidea</taxon>
        <taxon>Hymenolepididae</taxon>
        <taxon>Rodentolepis</taxon>
    </lineage>
</organism>
<feature type="compositionally biased region" description="Basic residues" evidence="1">
    <location>
        <begin position="161"/>
        <end position="173"/>
    </location>
</feature>
<sequence>MPLQTQQLQHYSDLGTTSESDSSSVYSILPPYSNRTRNNNRSARLENEEPRKKKVGSRAMRRQNNEAYLNIVLSILTPTDESNEELDFSITETDPEMTGFSSLFNDDTVRKIWDEFICLDEKSQIELLSCLSSNTLDGSESSEDGSLSGFDFSPRNNKNNLRQRHRSKRHRRQKPLVILETIGEDMEDKSIDAFESLQNCEELQTALLGTSTSPLTTSPPSIALHNEVMDFTDPTSLPTPGCLSPKLLDLIRSSINFYTQAQDERSKQRRKGRFFCLQDLCLLNRVESELRWVFGNFSASNQMWTPSTSLLHIHDSSQNRWIRGRSLVLSGFQRMLVHASATYLGLHSYSHTDVCSRIRQLWVDGKGGTFNPPEQSLVKTVYETMQSMMAASQNKQ</sequence>
<dbReference type="PANTHER" id="PTHR32019">
    <property type="entry name" value="R3H DOMAIN-CONTAINING PROTEIN 4"/>
    <property type="match status" value="1"/>
</dbReference>
<keyword evidence="4" id="KW-1185">Reference proteome</keyword>
<dbReference type="InterPro" id="IPR039629">
    <property type="entry name" value="R3HDM4"/>
</dbReference>
<dbReference type="OrthoDB" id="6245790at2759"/>
<evidence type="ECO:0000313" key="3">
    <source>
        <dbReference type="EMBL" id="VDO03440.1"/>
    </source>
</evidence>
<evidence type="ECO:0000256" key="1">
    <source>
        <dbReference type="SAM" id="MobiDB-lite"/>
    </source>
</evidence>
<feature type="region of interest" description="Disordered" evidence="1">
    <location>
        <begin position="138"/>
        <end position="173"/>
    </location>
</feature>
<reference evidence="5" key="1">
    <citation type="submission" date="2017-02" db="UniProtKB">
        <authorList>
            <consortium name="WormBaseParasite"/>
        </authorList>
    </citation>
    <scope>IDENTIFICATION</scope>
</reference>
<accession>A0A0R3TK99</accession>
<dbReference type="PANTHER" id="PTHR32019:SF2">
    <property type="entry name" value="R3H DOMAIN-CONTAINING PROTEIN 4"/>
    <property type="match status" value="1"/>
</dbReference>
<dbReference type="WBParaSite" id="HNAJ_0000758401-mRNA-1">
    <property type="protein sequence ID" value="HNAJ_0000758401-mRNA-1"/>
    <property type="gene ID" value="HNAJ_0000758401"/>
</dbReference>
<dbReference type="Pfam" id="PF13902">
    <property type="entry name" value="R3H-assoc"/>
    <property type="match status" value="1"/>
</dbReference>
<evidence type="ECO:0000259" key="2">
    <source>
        <dbReference type="Pfam" id="PF13902"/>
    </source>
</evidence>
<feature type="compositionally biased region" description="Low complexity" evidence="1">
    <location>
        <begin position="12"/>
        <end position="42"/>
    </location>
</feature>
<feature type="region of interest" description="Disordered" evidence="1">
    <location>
        <begin position="1"/>
        <end position="60"/>
    </location>
</feature>